<name>A0ABD3BJK6_9LAMI</name>
<evidence type="ECO:0000256" key="2">
    <source>
        <dbReference type="SAM" id="MobiDB-lite"/>
    </source>
</evidence>
<reference evidence="4" key="1">
    <citation type="journal article" date="2024" name="IScience">
        <title>Strigolactones Initiate the Formation of Haustorium-like Structures in Castilleja.</title>
        <authorList>
            <person name="Buerger M."/>
            <person name="Peterson D."/>
            <person name="Chory J."/>
        </authorList>
    </citation>
    <scope>NUCLEOTIDE SEQUENCE [LARGE SCALE GENOMIC DNA]</scope>
</reference>
<keyword evidence="4" id="KW-1185">Reference proteome</keyword>
<accession>A0ABD3BJK6</accession>
<sequence length="107" mass="11484">MCMMPIAEVLANITRLEEQRAQLLVTIEALRATLLPSGQGGEAASTSQAESAEDEDGGDAADAAAGVEKESDEETLEATFARARKGKGKRVADEEPSPLRRSQRRRN</sequence>
<protein>
    <submittedName>
        <fullName evidence="3">Uncharacterized protein</fullName>
    </submittedName>
</protein>
<feature type="coiled-coil region" evidence="1">
    <location>
        <begin position="6"/>
        <end position="33"/>
    </location>
</feature>
<evidence type="ECO:0000256" key="1">
    <source>
        <dbReference type="SAM" id="Coils"/>
    </source>
</evidence>
<dbReference type="Proteomes" id="UP001632038">
    <property type="component" value="Unassembled WGS sequence"/>
</dbReference>
<organism evidence="3 4">
    <name type="scientific">Castilleja foliolosa</name>
    <dbReference type="NCBI Taxonomy" id="1961234"/>
    <lineage>
        <taxon>Eukaryota</taxon>
        <taxon>Viridiplantae</taxon>
        <taxon>Streptophyta</taxon>
        <taxon>Embryophyta</taxon>
        <taxon>Tracheophyta</taxon>
        <taxon>Spermatophyta</taxon>
        <taxon>Magnoliopsida</taxon>
        <taxon>eudicotyledons</taxon>
        <taxon>Gunneridae</taxon>
        <taxon>Pentapetalae</taxon>
        <taxon>asterids</taxon>
        <taxon>lamiids</taxon>
        <taxon>Lamiales</taxon>
        <taxon>Orobanchaceae</taxon>
        <taxon>Pedicularideae</taxon>
        <taxon>Castillejinae</taxon>
        <taxon>Castilleja</taxon>
    </lineage>
</organism>
<feature type="region of interest" description="Disordered" evidence="2">
    <location>
        <begin position="34"/>
        <end position="107"/>
    </location>
</feature>
<proteinExistence type="predicted"/>
<evidence type="ECO:0000313" key="4">
    <source>
        <dbReference type="Proteomes" id="UP001632038"/>
    </source>
</evidence>
<dbReference type="AlphaFoldDB" id="A0ABD3BJK6"/>
<evidence type="ECO:0000313" key="3">
    <source>
        <dbReference type="EMBL" id="KAL3617403.1"/>
    </source>
</evidence>
<dbReference type="EMBL" id="JAVIJP010000081">
    <property type="protein sequence ID" value="KAL3617403.1"/>
    <property type="molecule type" value="Genomic_DNA"/>
</dbReference>
<gene>
    <name evidence="3" type="ORF">CASFOL_037724</name>
</gene>
<comment type="caution">
    <text evidence="3">The sequence shown here is derived from an EMBL/GenBank/DDBJ whole genome shotgun (WGS) entry which is preliminary data.</text>
</comment>
<keyword evidence="1" id="KW-0175">Coiled coil</keyword>